<protein>
    <submittedName>
        <fullName evidence="4">Nucleoside-diphosphate sugar epimerase</fullName>
    </submittedName>
</protein>
<evidence type="ECO:0000313" key="4">
    <source>
        <dbReference type="EMBL" id="PWG78803.1"/>
    </source>
</evidence>
<keyword evidence="5" id="KW-1185">Reference proteome</keyword>
<evidence type="ECO:0000259" key="3">
    <source>
        <dbReference type="Pfam" id="PF01370"/>
    </source>
</evidence>
<dbReference type="SUPFAM" id="SSF51735">
    <property type="entry name" value="NAD(P)-binding Rossmann-fold domains"/>
    <property type="match status" value="1"/>
</dbReference>
<dbReference type="Pfam" id="PF01370">
    <property type="entry name" value="Epimerase"/>
    <property type="match status" value="1"/>
</dbReference>
<dbReference type="InterPro" id="IPR001509">
    <property type="entry name" value="Epimerase_deHydtase"/>
</dbReference>
<dbReference type="EMBL" id="QEAS01000020">
    <property type="protein sequence ID" value="PWG78803.1"/>
    <property type="molecule type" value="Genomic_DNA"/>
</dbReference>
<sequence>MKQKTIVVTGGSGFVGSNLIKKLNQRGVTNIIIIDNYDEQKFWNIKNCSFVDYISYKNELKEIEQQLDKYEIEAILHIGANADVLIKDANLMMASNYEHSKFYLNFCIRRNIPLLYASSSAVYGNSYNCVVGDNFEHPHNVYSWSKWMFDKLVLNNIDTFTNRVIGLRFFNIFGHGESHKGKNASLPHRFFSFIQNNGYIDLFNKEIQRDYVWVEDVANVILDILYNSSLPNGIYNLGSGNPISHKSLAEIVSNSFIERGLKNSGDRLVRLIPMPDDLTDSFQFFTRAENLHEIVQRYTSNNEEKVKLYINELIDLHEEKDETNLISSSL</sequence>
<dbReference type="Proteomes" id="UP000245647">
    <property type="component" value="Unassembled WGS sequence"/>
</dbReference>
<dbReference type="PANTHER" id="PTHR43103">
    <property type="entry name" value="NUCLEOSIDE-DIPHOSPHATE-SUGAR EPIMERASE"/>
    <property type="match status" value="1"/>
</dbReference>
<dbReference type="AlphaFoldDB" id="A0A2U2PBS4"/>
<reference evidence="4 5" key="1">
    <citation type="submission" date="2018-04" db="EMBL/GenBank/DDBJ databases">
        <title>Pedobacter chongqingensis sp. nov., isolated from a rottenly hemp rope.</title>
        <authorList>
            <person name="Cai Y."/>
        </authorList>
    </citation>
    <scope>NUCLEOTIDE SEQUENCE [LARGE SCALE GENOMIC DNA]</scope>
    <source>
        <strain evidence="4 5">FJ4-8</strain>
    </source>
</reference>
<evidence type="ECO:0000313" key="5">
    <source>
        <dbReference type="Proteomes" id="UP000245647"/>
    </source>
</evidence>
<dbReference type="RefSeq" id="WP_109417661.1">
    <property type="nucleotide sequence ID" value="NZ_QEAS01000020.1"/>
</dbReference>
<keyword evidence="1" id="KW-0521">NADP</keyword>
<name>A0A2U2PBS4_9SPHI</name>
<dbReference type="Gene3D" id="3.40.50.720">
    <property type="entry name" value="NAD(P)-binding Rossmann-like Domain"/>
    <property type="match status" value="1"/>
</dbReference>
<evidence type="ECO:0000256" key="1">
    <source>
        <dbReference type="ARBA" id="ARBA00022857"/>
    </source>
</evidence>
<dbReference type="PANTHER" id="PTHR43103:SF3">
    <property type="entry name" value="ADP-L-GLYCERO-D-MANNO-HEPTOSE-6-EPIMERASE"/>
    <property type="match status" value="1"/>
</dbReference>
<dbReference type="InterPro" id="IPR036291">
    <property type="entry name" value="NAD(P)-bd_dom_sf"/>
</dbReference>
<evidence type="ECO:0000256" key="2">
    <source>
        <dbReference type="ARBA" id="ARBA00023277"/>
    </source>
</evidence>
<gene>
    <name evidence="4" type="ORF">DDR33_20475</name>
</gene>
<proteinExistence type="predicted"/>
<keyword evidence="2" id="KW-0119">Carbohydrate metabolism</keyword>
<accession>A0A2U2PBS4</accession>
<dbReference type="Gene3D" id="3.90.25.10">
    <property type="entry name" value="UDP-galactose 4-epimerase, domain 1"/>
    <property type="match status" value="1"/>
</dbReference>
<comment type="caution">
    <text evidence="4">The sequence shown here is derived from an EMBL/GenBank/DDBJ whole genome shotgun (WGS) entry which is preliminary data.</text>
</comment>
<feature type="domain" description="NAD-dependent epimerase/dehydratase" evidence="3">
    <location>
        <begin position="6"/>
        <end position="238"/>
    </location>
</feature>
<dbReference type="OrthoDB" id="8967463at2"/>
<organism evidence="4 5">
    <name type="scientific">Pararcticibacter amylolyticus</name>
    <dbReference type="NCBI Taxonomy" id="2173175"/>
    <lineage>
        <taxon>Bacteria</taxon>
        <taxon>Pseudomonadati</taxon>
        <taxon>Bacteroidota</taxon>
        <taxon>Sphingobacteriia</taxon>
        <taxon>Sphingobacteriales</taxon>
        <taxon>Sphingobacteriaceae</taxon>
        <taxon>Pararcticibacter</taxon>
    </lineage>
</organism>